<dbReference type="EMBL" id="UYSU01038882">
    <property type="protein sequence ID" value="VDM00737.1"/>
    <property type="molecule type" value="Genomic_DNA"/>
</dbReference>
<reference evidence="4" key="1">
    <citation type="submission" date="2016-06" db="UniProtKB">
        <authorList>
            <consortium name="WormBaseParasite"/>
        </authorList>
    </citation>
    <scope>IDENTIFICATION</scope>
</reference>
<name>A0A183TD03_SCHSO</name>
<dbReference type="Proteomes" id="UP000275846">
    <property type="component" value="Unassembled WGS sequence"/>
</dbReference>
<feature type="compositionally biased region" description="Polar residues" evidence="1">
    <location>
        <begin position="18"/>
        <end position="27"/>
    </location>
</feature>
<proteinExistence type="predicted"/>
<gene>
    <name evidence="2" type="ORF">SSLN_LOCUS14351</name>
</gene>
<evidence type="ECO:0000313" key="3">
    <source>
        <dbReference type="Proteomes" id="UP000275846"/>
    </source>
</evidence>
<reference evidence="2 3" key="2">
    <citation type="submission" date="2018-11" db="EMBL/GenBank/DDBJ databases">
        <authorList>
            <consortium name="Pathogen Informatics"/>
        </authorList>
    </citation>
    <scope>NUCLEOTIDE SEQUENCE [LARGE SCALE GENOMIC DNA]</scope>
    <source>
        <strain evidence="2 3">NST_G2</strain>
    </source>
</reference>
<dbReference type="WBParaSite" id="SSLN_0001489301-mRNA-1">
    <property type="protein sequence ID" value="SSLN_0001489301-mRNA-1"/>
    <property type="gene ID" value="SSLN_0001489301"/>
</dbReference>
<keyword evidence="3" id="KW-1185">Reference proteome</keyword>
<organism evidence="4">
    <name type="scientific">Schistocephalus solidus</name>
    <name type="common">Tapeworm</name>
    <dbReference type="NCBI Taxonomy" id="70667"/>
    <lineage>
        <taxon>Eukaryota</taxon>
        <taxon>Metazoa</taxon>
        <taxon>Spiralia</taxon>
        <taxon>Lophotrochozoa</taxon>
        <taxon>Platyhelminthes</taxon>
        <taxon>Cestoda</taxon>
        <taxon>Eucestoda</taxon>
        <taxon>Diphyllobothriidea</taxon>
        <taxon>Diphyllobothriidae</taxon>
        <taxon>Schistocephalus</taxon>
    </lineage>
</organism>
<protein>
    <submittedName>
        <fullName evidence="4">Integrase zinc-binding domain-containing protein</fullName>
    </submittedName>
</protein>
<accession>A0A183TD03</accession>
<evidence type="ECO:0000313" key="2">
    <source>
        <dbReference type="EMBL" id="VDM00737.1"/>
    </source>
</evidence>
<sequence length="193" mass="21169">MQSSGSLFKWWIQSSSKLSTGSYTDPRSQPAERGKKSQPPRVCCRAIGLDNVGGADDPLRLFMPRKKVHETINDIHSQLGHAGQRKTNAVSNCQYHSNGTAIREKMLRPTRSQAGVSCWRFSATVQPSTNTLALRDPQRPTVNVLTVHYNQTKPAPCRALTPGPSPSLVPSDSLPQVVQTVENTTPNPLEQTV</sequence>
<feature type="region of interest" description="Disordered" evidence="1">
    <location>
        <begin position="18"/>
        <end position="40"/>
    </location>
</feature>
<evidence type="ECO:0000256" key="1">
    <source>
        <dbReference type="SAM" id="MobiDB-lite"/>
    </source>
</evidence>
<dbReference type="AlphaFoldDB" id="A0A183TD03"/>
<evidence type="ECO:0000313" key="4">
    <source>
        <dbReference type="WBParaSite" id="SSLN_0001489301-mRNA-1"/>
    </source>
</evidence>